<evidence type="ECO:0008006" key="4">
    <source>
        <dbReference type="Google" id="ProtNLM"/>
    </source>
</evidence>
<comment type="caution">
    <text evidence="2">The sequence shown here is derived from an EMBL/GenBank/DDBJ whole genome shotgun (WGS) entry which is preliminary data.</text>
</comment>
<sequence length="122" mass="13100">MATRRGNGCCGNDDNKEVYGRGAFESDCDSEGNSDKRGGSGVVRSGGEEQRWPRWQSRGRWQRLSGGDEEEEINATTKEGLAAVEVVEKRKRGQRGPARVAVEASDRGLAGGDSGRGWAVDG</sequence>
<evidence type="ECO:0000313" key="3">
    <source>
        <dbReference type="Proteomes" id="UP000287651"/>
    </source>
</evidence>
<feature type="region of interest" description="Disordered" evidence="1">
    <location>
        <begin position="1"/>
        <end position="73"/>
    </location>
</feature>
<organism evidence="2 3">
    <name type="scientific">Ensete ventricosum</name>
    <name type="common">Abyssinian banana</name>
    <name type="synonym">Musa ensete</name>
    <dbReference type="NCBI Taxonomy" id="4639"/>
    <lineage>
        <taxon>Eukaryota</taxon>
        <taxon>Viridiplantae</taxon>
        <taxon>Streptophyta</taxon>
        <taxon>Embryophyta</taxon>
        <taxon>Tracheophyta</taxon>
        <taxon>Spermatophyta</taxon>
        <taxon>Magnoliopsida</taxon>
        <taxon>Liliopsida</taxon>
        <taxon>Zingiberales</taxon>
        <taxon>Musaceae</taxon>
        <taxon>Ensete</taxon>
    </lineage>
</organism>
<feature type="region of interest" description="Disordered" evidence="1">
    <location>
        <begin position="91"/>
        <end position="122"/>
    </location>
</feature>
<evidence type="ECO:0000256" key="1">
    <source>
        <dbReference type="SAM" id="MobiDB-lite"/>
    </source>
</evidence>
<dbReference type="EMBL" id="AMZH03009131">
    <property type="protein sequence ID" value="RRT57495.1"/>
    <property type="molecule type" value="Genomic_DNA"/>
</dbReference>
<name>A0A426Z0K8_ENSVE</name>
<dbReference type="AlphaFoldDB" id="A0A426Z0K8"/>
<reference evidence="2 3" key="1">
    <citation type="journal article" date="2014" name="Agronomy (Basel)">
        <title>A Draft Genome Sequence for Ensete ventricosum, the Drought-Tolerant Tree Against Hunger.</title>
        <authorList>
            <person name="Harrison J."/>
            <person name="Moore K.A."/>
            <person name="Paszkiewicz K."/>
            <person name="Jones T."/>
            <person name="Grant M."/>
            <person name="Ambacheew D."/>
            <person name="Muzemil S."/>
            <person name="Studholme D.J."/>
        </authorList>
    </citation>
    <scope>NUCLEOTIDE SEQUENCE [LARGE SCALE GENOMIC DNA]</scope>
</reference>
<gene>
    <name evidence="2" type="ORF">B296_00037314</name>
</gene>
<protein>
    <recommendedName>
        <fullName evidence="4">DUF834 domain-containing protein</fullName>
    </recommendedName>
</protein>
<evidence type="ECO:0000313" key="2">
    <source>
        <dbReference type="EMBL" id="RRT57495.1"/>
    </source>
</evidence>
<proteinExistence type="predicted"/>
<dbReference type="Proteomes" id="UP000287651">
    <property type="component" value="Unassembled WGS sequence"/>
</dbReference>
<accession>A0A426Z0K8</accession>